<name>A0ABS7TAA5_9GAMM</name>
<proteinExistence type="predicted"/>
<reference evidence="1" key="1">
    <citation type="submission" date="2021-09" db="EMBL/GenBank/DDBJ databases">
        <authorList>
            <person name="Wu T."/>
            <person name="Guo S.Z."/>
        </authorList>
    </citation>
    <scope>NUCLEOTIDE SEQUENCE</scope>
    <source>
        <strain evidence="1">RSS-23</strain>
    </source>
</reference>
<protein>
    <submittedName>
        <fullName evidence="1">PcfJ domain-containing protein</fullName>
    </submittedName>
</protein>
<gene>
    <name evidence="1" type="ORF">K7B09_00355</name>
</gene>
<organism evidence="1 2">
    <name type="scientific">Thermomonas beijingensis</name>
    <dbReference type="NCBI Taxonomy" id="2872701"/>
    <lineage>
        <taxon>Bacteria</taxon>
        <taxon>Pseudomonadati</taxon>
        <taxon>Pseudomonadota</taxon>
        <taxon>Gammaproteobacteria</taxon>
        <taxon>Lysobacterales</taxon>
        <taxon>Lysobacteraceae</taxon>
        <taxon>Thermomonas</taxon>
    </lineage>
</organism>
<evidence type="ECO:0000313" key="1">
    <source>
        <dbReference type="EMBL" id="MBZ4184777.1"/>
    </source>
</evidence>
<keyword evidence="2" id="KW-1185">Reference proteome</keyword>
<dbReference type="EMBL" id="JAIQDJ010000001">
    <property type="protein sequence ID" value="MBZ4184777.1"/>
    <property type="molecule type" value="Genomic_DNA"/>
</dbReference>
<comment type="caution">
    <text evidence="1">The sequence shown here is derived from an EMBL/GenBank/DDBJ whole genome shotgun (WGS) entry which is preliminary data.</text>
</comment>
<dbReference type="Proteomes" id="UP001430290">
    <property type="component" value="Unassembled WGS sequence"/>
</dbReference>
<dbReference type="RefSeq" id="WP_223625385.1">
    <property type="nucleotide sequence ID" value="NZ_JAIQDJ010000001.1"/>
</dbReference>
<accession>A0ABS7TAA5</accession>
<sequence length="536" mass="61580">MPQHSSLGEWLRFLSATAPESARWQQPAARTALRRLVKLGKLHMLAGIGAMSSAPLVVADDGVVRMVTAMQSLRYGYNRRDKSFFAALREEDGSWRFVPQSDPNVVIFDTYLPLRAWRRRIRYTLRAELHETLVGLVVPTCGNLSQPHLCALDDLCAEIVNRAWTGLRMRKRLTRRFPTKRLRHQLREAMAVDPDLLALARAARFRASQPGITQRWLSFVWQHHGTLTRIRQQTPALLRPVAQHMFQYPANPCEDPTRACVKTLISNGMSKRSFQLLGRRGDRPFREVIRRFNTGYALDALLLALRLTESGHDAVVARPLFYRVTLDEFGCSMTPAGIRNRLAVLPGRVFTEARARLALATDELEAQEIALAYRGIVNWFVTYEPEGHEHASWDRWLVLVREAEDRRRATLEPATWPCALEELRTPDAEVLALATPLALFEEGRALRHCAYSYVSKCRDDQARLFSARMWHHGRIERATIGLWREPRGWRIWDIRGPCNRRMGGHWIPLARQVAEAYTRNSALEQLALPMRYTWGE</sequence>
<evidence type="ECO:0000313" key="2">
    <source>
        <dbReference type="Proteomes" id="UP001430290"/>
    </source>
</evidence>